<gene>
    <name evidence="1" type="ORF">ANCCEY_03609</name>
</gene>
<organism evidence="1 2">
    <name type="scientific">Ancylostoma ceylanicum</name>
    <dbReference type="NCBI Taxonomy" id="53326"/>
    <lineage>
        <taxon>Eukaryota</taxon>
        <taxon>Metazoa</taxon>
        <taxon>Ecdysozoa</taxon>
        <taxon>Nematoda</taxon>
        <taxon>Chromadorea</taxon>
        <taxon>Rhabditida</taxon>
        <taxon>Rhabditina</taxon>
        <taxon>Rhabditomorpha</taxon>
        <taxon>Strongyloidea</taxon>
        <taxon>Ancylostomatidae</taxon>
        <taxon>Ancylostomatinae</taxon>
        <taxon>Ancylostoma</taxon>
    </lineage>
</organism>
<reference evidence="1 2" key="1">
    <citation type="submission" date="2013-05" db="EMBL/GenBank/DDBJ databases">
        <title>Draft genome of the parasitic nematode Anyclostoma ceylanicum.</title>
        <authorList>
            <person name="Mitreva M."/>
        </authorList>
    </citation>
    <scope>NUCLEOTIDE SEQUENCE [LARGE SCALE GENOMIC DNA]</scope>
</reference>
<dbReference type="EMBL" id="KE124840">
    <property type="protein sequence ID" value="EPB77312.1"/>
    <property type="molecule type" value="Genomic_DNA"/>
</dbReference>
<proteinExistence type="predicted"/>
<sequence>MSFISLMYDWRSQIHTMMVQRFHDWERSGALLITEAVRIEDFSRDQCCRLFYQKGAILSQLERNDDAMHAFSAAAAMIDPTNAPPMNTACNMFKTWAHHLDNLFHNEV</sequence>
<dbReference type="Proteomes" id="UP000054495">
    <property type="component" value="Unassembled WGS sequence"/>
</dbReference>
<accession>A0A0D6MB10</accession>
<name>A0A0D6MB10_9BILA</name>
<protein>
    <recommendedName>
        <fullName evidence="3">Tetratricopeptide repeat protein</fullName>
    </recommendedName>
</protein>
<evidence type="ECO:0000313" key="2">
    <source>
        <dbReference type="Proteomes" id="UP000054495"/>
    </source>
</evidence>
<evidence type="ECO:0000313" key="1">
    <source>
        <dbReference type="EMBL" id="EPB77312.1"/>
    </source>
</evidence>
<dbReference type="AlphaFoldDB" id="A0A0D6MB10"/>
<evidence type="ECO:0008006" key="3">
    <source>
        <dbReference type="Google" id="ProtNLM"/>
    </source>
</evidence>
<keyword evidence="2" id="KW-1185">Reference proteome</keyword>